<sequence length="326" mass="37823">MGNSSKRLATISRIFVVLLLLTCGVVVYFVSQLWETLAKGYDDQAKSNLRKSQVHMLKEPFTILLIGTDQRSALSKNWRPDVLILLAINPKKQSAKILSIPRDLLVPIANSKHARDKINAAAYYGYLYHLDPIVNIRQTIENYFKVPIDHYAKINFQGFTDLVNILGGIQVHVKKEFRQQMIGGKWAHFQPGFQHLNGAEALAYVRMRKQDPLGDNARNERQREVMSQLIDKLVSFRSITHFHQLMKAVGNNLTYSFQPEEFLILQQLYHRIPQHRIETVKVSSHPFHQEQWYEIMDKKERQRLCNSLRKDLELPAIVLPEDEKSP</sequence>
<evidence type="ECO:0000256" key="1">
    <source>
        <dbReference type="ARBA" id="ARBA00006068"/>
    </source>
</evidence>
<dbReference type="AlphaFoldDB" id="A0A1I3JZC4"/>
<evidence type="ECO:0000313" key="5">
    <source>
        <dbReference type="Proteomes" id="UP000199545"/>
    </source>
</evidence>
<evidence type="ECO:0000313" key="4">
    <source>
        <dbReference type="EMBL" id="SFI65295.1"/>
    </source>
</evidence>
<comment type="similarity">
    <text evidence="1">Belongs to the LytR/CpsA/Psr (LCP) family.</text>
</comment>
<keyword evidence="2" id="KW-0812">Transmembrane</keyword>
<proteinExistence type="inferred from homology"/>
<dbReference type="NCBIfam" id="TIGR00350">
    <property type="entry name" value="lytR_cpsA_psr"/>
    <property type="match status" value="1"/>
</dbReference>
<evidence type="ECO:0000256" key="2">
    <source>
        <dbReference type="SAM" id="Phobius"/>
    </source>
</evidence>
<dbReference type="InterPro" id="IPR004474">
    <property type="entry name" value="LytR_CpsA_psr"/>
</dbReference>
<keyword evidence="2" id="KW-1133">Transmembrane helix</keyword>
<reference evidence="4 5" key="1">
    <citation type="submission" date="2016-10" db="EMBL/GenBank/DDBJ databases">
        <authorList>
            <person name="de Groot N.N."/>
        </authorList>
    </citation>
    <scope>NUCLEOTIDE SEQUENCE [LARGE SCALE GENOMIC DNA]</scope>
    <source>
        <strain evidence="4 5">DSM 44778</strain>
    </source>
</reference>
<dbReference type="PANTHER" id="PTHR33392">
    <property type="entry name" value="POLYISOPRENYL-TEICHOIC ACID--PEPTIDOGLYCAN TEICHOIC ACID TRANSFERASE TAGU"/>
    <property type="match status" value="1"/>
</dbReference>
<dbReference type="STRING" id="46223.SAMN05421852_101255"/>
<dbReference type="PANTHER" id="PTHR33392:SF6">
    <property type="entry name" value="POLYISOPRENYL-TEICHOIC ACID--PEPTIDOGLYCAN TEICHOIC ACID TRANSFERASE TAGU"/>
    <property type="match status" value="1"/>
</dbReference>
<dbReference type="InterPro" id="IPR050922">
    <property type="entry name" value="LytR/CpsA/Psr_CW_biosynth"/>
</dbReference>
<dbReference type="Proteomes" id="UP000199545">
    <property type="component" value="Unassembled WGS sequence"/>
</dbReference>
<organism evidence="4 5">
    <name type="scientific">Thermoflavimicrobium dichotomicum</name>
    <dbReference type="NCBI Taxonomy" id="46223"/>
    <lineage>
        <taxon>Bacteria</taxon>
        <taxon>Bacillati</taxon>
        <taxon>Bacillota</taxon>
        <taxon>Bacilli</taxon>
        <taxon>Bacillales</taxon>
        <taxon>Thermoactinomycetaceae</taxon>
        <taxon>Thermoflavimicrobium</taxon>
    </lineage>
</organism>
<keyword evidence="5" id="KW-1185">Reference proteome</keyword>
<evidence type="ECO:0000259" key="3">
    <source>
        <dbReference type="Pfam" id="PF03816"/>
    </source>
</evidence>
<dbReference type="Pfam" id="PF03816">
    <property type="entry name" value="LytR_cpsA_psr"/>
    <property type="match status" value="1"/>
</dbReference>
<dbReference type="RefSeq" id="WP_093227276.1">
    <property type="nucleotide sequence ID" value="NZ_FORR01000001.1"/>
</dbReference>
<name>A0A1I3JZC4_9BACL</name>
<feature type="domain" description="Cell envelope-related transcriptional attenuator" evidence="3">
    <location>
        <begin position="79"/>
        <end position="233"/>
    </location>
</feature>
<feature type="transmembrane region" description="Helical" evidence="2">
    <location>
        <begin position="12"/>
        <end position="34"/>
    </location>
</feature>
<dbReference type="EMBL" id="FORR01000001">
    <property type="protein sequence ID" value="SFI65295.1"/>
    <property type="molecule type" value="Genomic_DNA"/>
</dbReference>
<accession>A0A1I3JZC4</accession>
<dbReference type="OrthoDB" id="27330at2"/>
<gene>
    <name evidence="4" type="ORF">SAMN05421852_101255</name>
</gene>
<dbReference type="Gene3D" id="3.40.630.190">
    <property type="entry name" value="LCP protein"/>
    <property type="match status" value="1"/>
</dbReference>
<keyword evidence="2" id="KW-0472">Membrane</keyword>
<protein>
    <submittedName>
        <fullName evidence="4">Cell envelope-related function transcriptional attenuator common domain-containing protein</fullName>
    </submittedName>
</protein>